<comment type="similarity">
    <text evidence="1">Belongs to the carbohydrate kinase PfkB family.</text>
</comment>
<evidence type="ECO:0000259" key="4">
    <source>
        <dbReference type="Pfam" id="PF00294"/>
    </source>
</evidence>
<dbReference type="Gene3D" id="3.40.1190.20">
    <property type="match status" value="1"/>
</dbReference>
<dbReference type="CDD" id="cd01166">
    <property type="entry name" value="KdgK"/>
    <property type="match status" value="1"/>
</dbReference>
<dbReference type="InterPro" id="IPR029056">
    <property type="entry name" value="Ribokinase-like"/>
</dbReference>
<evidence type="ECO:0000256" key="1">
    <source>
        <dbReference type="ARBA" id="ARBA00010688"/>
    </source>
</evidence>
<dbReference type="PANTHER" id="PTHR43320">
    <property type="entry name" value="SUGAR KINASE"/>
    <property type="match status" value="1"/>
</dbReference>
<dbReference type="Proteomes" id="UP000625283">
    <property type="component" value="Unassembled WGS sequence"/>
</dbReference>
<protein>
    <submittedName>
        <fullName evidence="5">Sugar kinase</fullName>
    </submittedName>
</protein>
<keyword evidence="3 5" id="KW-0418">Kinase</keyword>
<dbReference type="InterPro" id="IPR052700">
    <property type="entry name" value="Carb_kinase_PfkB-like"/>
</dbReference>
<organism evidence="5 6">
    <name type="scientific">Sphingobacterium faecale</name>
    <dbReference type="NCBI Taxonomy" id="2803775"/>
    <lineage>
        <taxon>Bacteria</taxon>
        <taxon>Pseudomonadati</taxon>
        <taxon>Bacteroidota</taxon>
        <taxon>Sphingobacteriia</taxon>
        <taxon>Sphingobacteriales</taxon>
        <taxon>Sphingobacteriaceae</taxon>
        <taxon>Sphingobacterium</taxon>
    </lineage>
</organism>
<gene>
    <name evidence="5" type="ORF">JKG61_12450</name>
</gene>
<dbReference type="EMBL" id="JAERTY010000007">
    <property type="protein sequence ID" value="MBL1409564.1"/>
    <property type="molecule type" value="Genomic_DNA"/>
</dbReference>
<evidence type="ECO:0000313" key="6">
    <source>
        <dbReference type="Proteomes" id="UP000625283"/>
    </source>
</evidence>
<dbReference type="InterPro" id="IPR011611">
    <property type="entry name" value="PfkB_dom"/>
</dbReference>
<evidence type="ECO:0000256" key="2">
    <source>
        <dbReference type="ARBA" id="ARBA00022679"/>
    </source>
</evidence>
<accession>A0ABS1R4C1</accession>
<reference evidence="5 6" key="1">
    <citation type="submission" date="2021-01" db="EMBL/GenBank/DDBJ databases">
        <title>C459-1 draft genome sequence.</title>
        <authorList>
            <person name="Zhang X.-F."/>
        </authorList>
    </citation>
    <scope>NUCLEOTIDE SEQUENCE [LARGE SCALE GENOMIC DNA]</scope>
    <source>
        <strain evidence="6">C459-1</strain>
    </source>
</reference>
<sequence>MMEGKVLSFGEILLRICPDLSQDWVGTGALPFFVGGAELNVASALATWGLPSAYISAMPQNDVTLGILQYLKGREINVDGMLMQGDRLGLYYLPKGKDVKHAGVIYDRSGSAFAKLQRSDIDWGMVFKGVSWFHFSAICPAISQEIAKICLDAVREAERQHIFVSLDLNYRSKLWKYGKDPIEIMPELAACSDLIMGNVWAANQMLGTSLDPGLKETKMSYAHTLLEEQAKKTSLEIVGQFDKCQLVANTFRFDYRDKGIRYFTTLFGQEQLFVSDEYLAEEIVDRVGSGDCFMAGLIYGLYQEMGLLNTLKFATAAAFDKLFIASDATDSSVTDIQKRITK</sequence>
<keyword evidence="2" id="KW-0808">Transferase</keyword>
<dbReference type="GO" id="GO:0016301">
    <property type="term" value="F:kinase activity"/>
    <property type="evidence" value="ECO:0007669"/>
    <property type="project" value="UniProtKB-KW"/>
</dbReference>
<evidence type="ECO:0000256" key="3">
    <source>
        <dbReference type="ARBA" id="ARBA00022777"/>
    </source>
</evidence>
<dbReference type="PANTHER" id="PTHR43320:SF2">
    <property type="entry name" value="2-DEHYDRO-3-DEOXYGLUCONOKINASE_2-DEHYDRO-3-DEOXYGALACTONOKINASE"/>
    <property type="match status" value="1"/>
</dbReference>
<dbReference type="SUPFAM" id="SSF53613">
    <property type="entry name" value="Ribokinase-like"/>
    <property type="match status" value="1"/>
</dbReference>
<dbReference type="Pfam" id="PF00294">
    <property type="entry name" value="PfkB"/>
    <property type="match status" value="1"/>
</dbReference>
<comment type="caution">
    <text evidence="5">The sequence shown here is derived from an EMBL/GenBank/DDBJ whole genome shotgun (WGS) entry which is preliminary data.</text>
</comment>
<feature type="domain" description="Carbohydrate kinase PfkB" evidence="4">
    <location>
        <begin position="28"/>
        <end position="318"/>
    </location>
</feature>
<proteinExistence type="inferred from homology"/>
<keyword evidence="6" id="KW-1185">Reference proteome</keyword>
<dbReference type="RefSeq" id="WP_202103315.1">
    <property type="nucleotide sequence ID" value="NZ_JAERTY010000007.1"/>
</dbReference>
<evidence type="ECO:0000313" key="5">
    <source>
        <dbReference type="EMBL" id="MBL1409564.1"/>
    </source>
</evidence>
<name>A0ABS1R4C1_9SPHI</name>